<proteinExistence type="predicted"/>
<dbReference type="GO" id="GO:0008270">
    <property type="term" value="F:zinc ion binding"/>
    <property type="evidence" value="ECO:0007669"/>
    <property type="project" value="UniProtKB-KW"/>
</dbReference>
<keyword evidence="1" id="KW-0863">Zinc-finger</keyword>
<evidence type="ECO:0000256" key="1">
    <source>
        <dbReference type="PROSITE-ProRule" id="PRU00325"/>
    </source>
</evidence>
<accession>A0A1L7RNR8</accession>
<dbReference type="PROSITE" id="PS50966">
    <property type="entry name" value="ZF_SWIM"/>
    <property type="match status" value="1"/>
</dbReference>
<dbReference type="AlphaFoldDB" id="A0A1L7RNR8"/>
<name>A0A1L7RNR8_9ACTO</name>
<dbReference type="EMBL" id="LK995484">
    <property type="protein sequence ID" value="CED90763.1"/>
    <property type="molecule type" value="Genomic_DNA"/>
</dbReference>
<keyword evidence="1" id="KW-0862">Zinc</keyword>
<protein>
    <submittedName>
        <fullName evidence="3">Zinc finger SWIM-type profile</fullName>
    </submittedName>
</protein>
<sequence length="128" mass="13363">MDMRVESLGSLIEAALATAADGAVYGRGQGLVDAVGELRIADGEATATVSGTFPYSVRLTWQQDEDGGVAGDCNCPHHASGAFCKHLVAVGLAVLQATKRSSALVEAEPTGWRNQPLRATWTPPSRPT</sequence>
<dbReference type="InterPro" id="IPR007527">
    <property type="entry name" value="Znf_SWIM"/>
</dbReference>
<gene>
    <name evidence="3" type="ORF">AAM4_0931</name>
</gene>
<feature type="domain" description="SWIM-type" evidence="2">
    <location>
        <begin position="55"/>
        <end position="95"/>
    </location>
</feature>
<keyword evidence="1" id="KW-0479">Metal-binding</keyword>
<evidence type="ECO:0000259" key="2">
    <source>
        <dbReference type="PROSITE" id="PS50966"/>
    </source>
</evidence>
<evidence type="ECO:0000313" key="3">
    <source>
        <dbReference type="EMBL" id="CED90763.1"/>
    </source>
</evidence>
<reference evidence="3" key="1">
    <citation type="submission" date="2014-07" db="EMBL/GenBank/DDBJ databases">
        <authorList>
            <person name="Zhang J.E."/>
            <person name="Yang H."/>
            <person name="Guo J."/>
            <person name="Deng Z."/>
            <person name="Luo H."/>
            <person name="Luo M."/>
            <person name="Zhao B."/>
        </authorList>
    </citation>
    <scope>NUCLEOTIDE SEQUENCE</scope>
    <source>
        <strain evidence="3">AM4</strain>
    </source>
</reference>
<organism evidence="3">
    <name type="scientific">Actinomyces succiniciruminis</name>
    <dbReference type="NCBI Taxonomy" id="1522002"/>
    <lineage>
        <taxon>Bacteria</taxon>
        <taxon>Bacillati</taxon>
        <taxon>Actinomycetota</taxon>
        <taxon>Actinomycetes</taxon>
        <taxon>Actinomycetales</taxon>
        <taxon>Actinomycetaceae</taxon>
        <taxon>Actinomyces</taxon>
    </lineage>
</organism>